<name>A0ABQ9XWE1_9EUKA</name>
<evidence type="ECO:0000313" key="2">
    <source>
        <dbReference type="Proteomes" id="UP001281761"/>
    </source>
</evidence>
<dbReference type="Proteomes" id="UP001281761">
    <property type="component" value="Unassembled WGS sequence"/>
</dbReference>
<keyword evidence="2" id="KW-1185">Reference proteome</keyword>
<evidence type="ECO:0000313" key="1">
    <source>
        <dbReference type="EMBL" id="KAK2955814.1"/>
    </source>
</evidence>
<gene>
    <name evidence="1" type="ORF">BLNAU_9165</name>
</gene>
<comment type="caution">
    <text evidence="1">The sequence shown here is derived from an EMBL/GenBank/DDBJ whole genome shotgun (WGS) entry which is preliminary data.</text>
</comment>
<accession>A0ABQ9XWE1</accession>
<organism evidence="1 2">
    <name type="scientific">Blattamonas nauphoetae</name>
    <dbReference type="NCBI Taxonomy" id="2049346"/>
    <lineage>
        <taxon>Eukaryota</taxon>
        <taxon>Metamonada</taxon>
        <taxon>Preaxostyla</taxon>
        <taxon>Oxymonadida</taxon>
        <taxon>Blattamonas</taxon>
    </lineage>
</organism>
<reference evidence="1 2" key="1">
    <citation type="journal article" date="2022" name="bioRxiv">
        <title>Genomics of Preaxostyla Flagellates Illuminates Evolutionary Transitions and the Path Towards Mitochondrial Loss.</title>
        <authorList>
            <person name="Novak L.V.F."/>
            <person name="Treitli S.C."/>
            <person name="Pyrih J."/>
            <person name="Halakuc P."/>
            <person name="Pipaliya S.V."/>
            <person name="Vacek V."/>
            <person name="Brzon O."/>
            <person name="Soukal P."/>
            <person name="Eme L."/>
            <person name="Dacks J.B."/>
            <person name="Karnkowska A."/>
            <person name="Elias M."/>
            <person name="Hampl V."/>
        </authorList>
    </citation>
    <scope>NUCLEOTIDE SEQUENCE [LARGE SCALE GENOMIC DNA]</scope>
    <source>
        <strain evidence="1">NAU3</strain>
        <tissue evidence="1">Gut</tissue>
    </source>
</reference>
<proteinExistence type="predicted"/>
<sequence length="107" mass="12281">MRDEGLSIKQCWEPDFNMMFKSSWTEESRVNHLWRRDTPNNDQFAILGSISFIPHLPNTIHLTQQLADCSRIQSSALFVLSSSPSNQIKIFEDQDTSSFPAGFTEDI</sequence>
<dbReference type="EMBL" id="JARBJD010000062">
    <property type="protein sequence ID" value="KAK2955814.1"/>
    <property type="molecule type" value="Genomic_DNA"/>
</dbReference>
<protein>
    <submittedName>
        <fullName evidence="1">Uncharacterized protein</fullName>
    </submittedName>
</protein>